<evidence type="ECO:0000313" key="3">
    <source>
        <dbReference type="EMBL" id="GER22747.1"/>
    </source>
</evidence>
<gene>
    <name evidence="3" type="ORF">NCCP1664_12440</name>
</gene>
<dbReference type="Proteomes" id="UP000325307">
    <property type="component" value="Unassembled WGS sequence"/>
</dbReference>
<evidence type="ECO:0000256" key="2">
    <source>
        <dbReference type="SAM" id="Phobius"/>
    </source>
</evidence>
<evidence type="ECO:0000313" key="4">
    <source>
        <dbReference type="Proteomes" id="UP000325307"/>
    </source>
</evidence>
<keyword evidence="2" id="KW-1133">Transmembrane helix</keyword>
<keyword evidence="4" id="KW-1185">Reference proteome</keyword>
<evidence type="ECO:0008006" key="5">
    <source>
        <dbReference type="Google" id="ProtNLM"/>
    </source>
</evidence>
<dbReference type="GO" id="GO:0022857">
    <property type="term" value="F:transmembrane transporter activity"/>
    <property type="evidence" value="ECO:0007669"/>
    <property type="project" value="InterPro"/>
</dbReference>
<keyword evidence="2" id="KW-0472">Membrane</keyword>
<organism evidence="3 4">
    <name type="scientific">Zafaria cholistanensis</name>
    <dbReference type="NCBI Taxonomy" id="1682741"/>
    <lineage>
        <taxon>Bacteria</taxon>
        <taxon>Bacillati</taxon>
        <taxon>Actinomycetota</taxon>
        <taxon>Actinomycetes</taxon>
        <taxon>Micrococcales</taxon>
        <taxon>Micrococcaceae</taxon>
        <taxon>Zafaria</taxon>
    </lineage>
</organism>
<feature type="transmembrane region" description="Helical" evidence="2">
    <location>
        <begin position="152"/>
        <end position="171"/>
    </location>
</feature>
<name>A0A5A7NS12_9MICC</name>
<feature type="transmembrane region" description="Helical" evidence="2">
    <location>
        <begin position="374"/>
        <end position="395"/>
    </location>
</feature>
<comment type="caution">
    <text evidence="3">The sequence shown here is derived from an EMBL/GenBank/DDBJ whole genome shotgun (WGS) entry which is preliminary data.</text>
</comment>
<feature type="transmembrane region" description="Helical" evidence="2">
    <location>
        <begin position="62"/>
        <end position="81"/>
    </location>
</feature>
<dbReference type="AlphaFoldDB" id="A0A5A7NS12"/>
<dbReference type="InterPro" id="IPR036259">
    <property type="entry name" value="MFS_trans_sf"/>
</dbReference>
<accession>A0A5A7NS12</accession>
<feature type="transmembrane region" description="Helical" evidence="2">
    <location>
        <begin position="124"/>
        <end position="146"/>
    </location>
</feature>
<sequence>MLAGIVILALILRAPIIAPTAVIGGIRADTGLSAAGAGLLTGLPVLLFALATPLATRTIRRFGPEAAVVLCLAGVLAGTAIRSAGPAAVVLAGTAVIGAAITVGNIAVPVLIRRDVPPKRIAMATGIYIAAMNVGSMAVLLSVPPLANLLGWRWAIAAWGIVTAAGLAWWLPRARRRPADEAPAGRLAGTASPHPADQGPTAEASAAGPGTGGLGTGGLGTGGLGTGGVRAGGPGAAARTDTARIRRITVLLALAFSGQSAAYYATTAWLPLMLSQTRGLEPTASGASASLFQIAAIVGALGVPLLAARTKIWIPTALVGLFWVVLPIGLLAAPAGYVLWSVAGGIAQGGGFTAVFSIISMVMRSNAETASASARVQVSAYLTATCAPPAAGWLNTTTGGWSAPLLLILAATLVYSVGALLAARLAERS</sequence>
<feature type="transmembrane region" description="Helical" evidence="2">
    <location>
        <begin position="34"/>
        <end position="55"/>
    </location>
</feature>
<dbReference type="InterPro" id="IPR052524">
    <property type="entry name" value="MFS_Cyanate_Porter"/>
</dbReference>
<feature type="transmembrane region" description="Helical" evidence="2">
    <location>
        <begin position="338"/>
        <end position="362"/>
    </location>
</feature>
<protein>
    <recommendedName>
        <fullName evidence="5">MFS transporter</fullName>
    </recommendedName>
</protein>
<feature type="transmembrane region" description="Helical" evidence="2">
    <location>
        <begin position="286"/>
        <end position="306"/>
    </location>
</feature>
<feature type="compositionally biased region" description="Gly residues" evidence="1">
    <location>
        <begin position="209"/>
        <end position="219"/>
    </location>
</feature>
<feature type="transmembrane region" description="Helical" evidence="2">
    <location>
        <begin position="313"/>
        <end position="332"/>
    </location>
</feature>
<dbReference type="Gene3D" id="1.20.1250.20">
    <property type="entry name" value="MFS general substrate transporter like domains"/>
    <property type="match status" value="2"/>
</dbReference>
<reference evidence="3 4" key="1">
    <citation type="submission" date="2019-09" db="EMBL/GenBank/DDBJ databases">
        <title>Arthrobacter zafarii sp. nov., a moderately thermotolerant and halotolerant actinobacterium isolated from Cholistan desert soil of Pakistan.</title>
        <authorList>
            <person name="Amin A."/>
            <person name="Ahmed I."/>
            <person name="Khalid N."/>
            <person name="Schumann P."/>
            <person name="Busse H.J."/>
            <person name="Khan I.U."/>
            <person name="Li S."/>
            <person name="Li W.J."/>
        </authorList>
    </citation>
    <scope>NUCLEOTIDE SEQUENCE [LARGE SCALE GENOMIC DNA]</scope>
    <source>
        <strain evidence="3 4">NCCP-1664</strain>
    </source>
</reference>
<feature type="transmembrane region" description="Helical" evidence="2">
    <location>
        <begin position="87"/>
        <end position="112"/>
    </location>
</feature>
<dbReference type="SUPFAM" id="SSF103473">
    <property type="entry name" value="MFS general substrate transporter"/>
    <property type="match status" value="1"/>
</dbReference>
<dbReference type="PANTHER" id="PTHR23523:SF2">
    <property type="entry name" value="2-NITROIMIDAZOLE TRANSPORTER"/>
    <property type="match status" value="1"/>
</dbReference>
<dbReference type="InterPro" id="IPR011701">
    <property type="entry name" value="MFS"/>
</dbReference>
<dbReference type="EMBL" id="BKDJ01000005">
    <property type="protein sequence ID" value="GER22747.1"/>
    <property type="molecule type" value="Genomic_DNA"/>
</dbReference>
<feature type="region of interest" description="Disordered" evidence="1">
    <location>
        <begin position="181"/>
        <end position="219"/>
    </location>
</feature>
<feature type="transmembrane region" description="Helical" evidence="2">
    <location>
        <begin position="401"/>
        <end position="423"/>
    </location>
</feature>
<feature type="transmembrane region" description="Helical" evidence="2">
    <location>
        <begin position="248"/>
        <end position="266"/>
    </location>
</feature>
<dbReference type="RefSeq" id="WP_225873710.1">
    <property type="nucleotide sequence ID" value="NZ_BKDJ01000005.1"/>
</dbReference>
<keyword evidence="2" id="KW-0812">Transmembrane</keyword>
<proteinExistence type="predicted"/>
<evidence type="ECO:0000256" key="1">
    <source>
        <dbReference type="SAM" id="MobiDB-lite"/>
    </source>
</evidence>
<dbReference type="PANTHER" id="PTHR23523">
    <property type="match status" value="1"/>
</dbReference>
<dbReference type="Pfam" id="PF07690">
    <property type="entry name" value="MFS_1"/>
    <property type="match status" value="1"/>
</dbReference>